<evidence type="ECO:0000313" key="2">
    <source>
        <dbReference type="EMBL" id="TYP88172.1"/>
    </source>
</evidence>
<evidence type="ECO:0000313" key="3">
    <source>
        <dbReference type="Proteomes" id="UP000324176"/>
    </source>
</evidence>
<dbReference type="AlphaFoldDB" id="A0A5D3YEL3"/>
<organism evidence="2 3">
    <name type="scientific">Nitrosomonas communis</name>
    <dbReference type="NCBI Taxonomy" id="44574"/>
    <lineage>
        <taxon>Bacteria</taxon>
        <taxon>Pseudomonadati</taxon>
        <taxon>Pseudomonadota</taxon>
        <taxon>Betaproteobacteria</taxon>
        <taxon>Nitrosomonadales</taxon>
        <taxon>Nitrosomonadaceae</taxon>
        <taxon>Nitrosomonas</taxon>
    </lineage>
</organism>
<dbReference type="Proteomes" id="UP000324176">
    <property type="component" value="Unassembled WGS sequence"/>
</dbReference>
<comment type="caution">
    <text evidence="2">The sequence shown here is derived from an EMBL/GenBank/DDBJ whole genome shotgun (WGS) entry which is preliminary data.</text>
</comment>
<accession>A0A5D3YEL3</accession>
<name>A0A5D3YEL3_9PROT</name>
<feature type="transmembrane region" description="Helical" evidence="1">
    <location>
        <begin position="58"/>
        <end position="77"/>
    </location>
</feature>
<dbReference type="EMBL" id="VNHT01000022">
    <property type="protein sequence ID" value="TYP88172.1"/>
    <property type="molecule type" value="Genomic_DNA"/>
</dbReference>
<keyword evidence="1" id="KW-1133">Transmembrane helix</keyword>
<gene>
    <name evidence="2" type="ORF">BCL69_102226</name>
</gene>
<reference evidence="2 3" key="1">
    <citation type="submission" date="2019-07" db="EMBL/GenBank/DDBJ databases">
        <title>Active sludge and wastewater microbial communities from Klosterneuburg, Austria.</title>
        <authorList>
            <person name="Wagner M."/>
        </authorList>
    </citation>
    <scope>NUCLEOTIDE SEQUENCE [LARGE SCALE GENOMIC DNA]</scope>
    <source>
        <strain evidence="2 3">Nm2</strain>
    </source>
</reference>
<sequence>MAARENDGAAKLMISSLAKIGLITNQFRSIGFFYKASFNSEIRQCNDKVFIHLYQPTYQIASFLFLYLSSGFTILIINTAPAPLIK</sequence>
<keyword evidence="1" id="KW-0812">Transmembrane</keyword>
<proteinExistence type="predicted"/>
<keyword evidence="1" id="KW-0472">Membrane</keyword>
<evidence type="ECO:0000256" key="1">
    <source>
        <dbReference type="SAM" id="Phobius"/>
    </source>
</evidence>
<protein>
    <submittedName>
        <fullName evidence="2">Uncharacterized protein</fullName>
    </submittedName>
</protein>